<evidence type="ECO:0000313" key="5">
    <source>
        <dbReference type="Proteomes" id="UP001151518"/>
    </source>
</evidence>
<dbReference type="PANTHER" id="PTHR21377">
    <property type="entry name" value="PROTEIN FAM210B, MITOCHONDRIAL"/>
    <property type="match status" value="1"/>
</dbReference>
<comment type="caution">
    <text evidence="4">The sequence shown here is derived from an EMBL/GenBank/DDBJ whole genome shotgun (WGS) entry which is preliminary data.</text>
</comment>
<dbReference type="EMBL" id="JANBTW010000181">
    <property type="protein sequence ID" value="KAJ2668713.1"/>
    <property type="molecule type" value="Genomic_DNA"/>
</dbReference>
<feature type="domain" description="DUF1279" evidence="3">
    <location>
        <begin position="263"/>
        <end position="361"/>
    </location>
</feature>
<proteinExistence type="predicted"/>
<dbReference type="Proteomes" id="UP001151518">
    <property type="component" value="Unassembled WGS sequence"/>
</dbReference>
<dbReference type="PANTHER" id="PTHR21377:SF0">
    <property type="entry name" value="PROTEIN FAM210B, MITOCHONDRIAL"/>
    <property type="match status" value="1"/>
</dbReference>
<evidence type="ECO:0000313" key="4">
    <source>
        <dbReference type="EMBL" id="KAJ2668713.1"/>
    </source>
</evidence>
<feature type="compositionally biased region" description="Low complexity" evidence="1">
    <location>
        <begin position="202"/>
        <end position="224"/>
    </location>
</feature>
<keyword evidence="2" id="KW-1133">Transmembrane helix</keyword>
<sequence length="401" mass="43178">MQSILKLGIPKSSVMQSILKLGIPKSSVLLRSVTQQLYVTRAAGHIGLAARREARELCTSKVCKFNDKAGAISAAQMRRVQKEATAATKKGLDATTAAAEKALSQQPSFSPTIQRAEGARGIYFITTVTSLLSSRLSLLPFGKQRISSFYSFYSYYKLSTTPAFIRTLSIVASARNSIVAGNPIMSQHYSIIVPGGSPSRPTTPLSATSSVSSVGSTVGMRGVSNNNTGNERTGSEEDLEKSIESSEQGGTGGKKEPEKKPGRFRVLMQQYGRIAVLMYLLVSAVDLSLCVWGVWLGGDGLVYTINSYLGQYIPRLQKAAQKMEEGQSGGADKWATILIVGYAVHKCLTPLRLAVTAALLPWSARTAQSWGLTWLIPKSAPKVGHHKPIAKAAEAIRRKLK</sequence>
<dbReference type="AlphaFoldDB" id="A0A9W8KVJ9"/>
<dbReference type="InterPro" id="IPR009688">
    <property type="entry name" value="FAM210A/B-like_dom"/>
</dbReference>
<evidence type="ECO:0000256" key="1">
    <source>
        <dbReference type="SAM" id="MobiDB-lite"/>
    </source>
</evidence>
<evidence type="ECO:0000259" key="3">
    <source>
        <dbReference type="Pfam" id="PF06916"/>
    </source>
</evidence>
<gene>
    <name evidence="4" type="primary">NAT2</name>
    <name evidence="4" type="ORF">GGI25_006375</name>
</gene>
<dbReference type="OrthoDB" id="426386at2759"/>
<name>A0A9W8KVJ9_9FUNG</name>
<reference evidence="4" key="1">
    <citation type="submission" date="2022-07" db="EMBL/GenBank/DDBJ databases">
        <title>Phylogenomic reconstructions and comparative analyses of Kickxellomycotina fungi.</title>
        <authorList>
            <person name="Reynolds N.K."/>
            <person name="Stajich J.E."/>
            <person name="Barry K."/>
            <person name="Grigoriev I.V."/>
            <person name="Crous P."/>
            <person name="Smith M.E."/>
        </authorList>
    </citation>
    <scope>NUCLEOTIDE SEQUENCE</scope>
    <source>
        <strain evidence="4">NRRL 3115</strain>
    </source>
</reference>
<feature type="region of interest" description="Disordered" evidence="1">
    <location>
        <begin position="195"/>
        <end position="261"/>
    </location>
</feature>
<accession>A0A9W8KVJ9</accession>
<organism evidence="4 5">
    <name type="scientific">Coemansia spiralis</name>
    <dbReference type="NCBI Taxonomy" id="417178"/>
    <lineage>
        <taxon>Eukaryota</taxon>
        <taxon>Fungi</taxon>
        <taxon>Fungi incertae sedis</taxon>
        <taxon>Zoopagomycota</taxon>
        <taxon>Kickxellomycotina</taxon>
        <taxon>Kickxellomycetes</taxon>
        <taxon>Kickxellales</taxon>
        <taxon>Kickxellaceae</taxon>
        <taxon>Coemansia</taxon>
    </lineage>
</organism>
<feature type="transmembrane region" description="Helical" evidence="2">
    <location>
        <begin position="274"/>
        <end position="295"/>
    </location>
</feature>
<dbReference type="GO" id="GO:0005739">
    <property type="term" value="C:mitochondrion"/>
    <property type="evidence" value="ECO:0007669"/>
    <property type="project" value="TreeGrafter"/>
</dbReference>
<keyword evidence="2" id="KW-0812">Transmembrane</keyword>
<protein>
    <submittedName>
        <fullName evidence="4">DUF1279 super</fullName>
    </submittedName>
</protein>
<dbReference type="InterPro" id="IPR045866">
    <property type="entry name" value="FAM210A/B-like"/>
</dbReference>
<evidence type="ECO:0000256" key="2">
    <source>
        <dbReference type="SAM" id="Phobius"/>
    </source>
</evidence>
<keyword evidence="2" id="KW-0472">Membrane</keyword>
<dbReference type="Pfam" id="PF06916">
    <property type="entry name" value="FAM210A-B_dom"/>
    <property type="match status" value="1"/>
</dbReference>